<evidence type="ECO:0000313" key="2">
    <source>
        <dbReference type="Proteomes" id="UP000636479"/>
    </source>
</evidence>
<dbReference type="GeneID" id="59341258"/>
<reference evidence="1" key="1">
    <citation type="submission" date="2020-05" db="EMBL/GenBank/DDBJ databases">
        <title>Mycena genomes resolve the evolution of fungal bioluminescence.</title>
        <authorList>
            <person name="Tsai I.J."/>
        </authorList>
    </citation>
    <scope>NUCLEOTIDE SEQUENCE</scope>
    <source>
        <strain evidence="1">171206Taipei</strain>
    </source>
</reference>
<proteinExistence type="predicted"/>
<dbReference type="OrthoDB" id="2745898at2759"/>
<keyword evidence="2" id="KW-1185">Reference proteome</keyword>
<accession>A0A8H6WAM2</accession>
<dbReference type="Proteomes" id="UP000636479">
    <property type="component" value="Unassembled WGS sequence"/>
</dbReference>
<organism evidence="1 2">
    <name type="scientific">Mycena indigotica</name>
    <dbReference type="NCBI Taxonomy" id="2126181"/>
    <lineage>
        <taxon>Eukaryota</taxon>
        <taxon>Fungi</taxon>
        <taxon>Dikarya</taxon>
        <taxon>Basidiomycota</taxon>
        <taxon>Agaricomycotina</taxon>
        <taxon>Agaricomycetes</taxon>
        <taxon>Agaricomycetidae</taxon>
        <taxon>Agaricales</taxon>
        <taxon>Marasmiineae</taxon>
        <taxon>Mycenaceae</taxon>
        <taxon>Mycena</taxon>
    </lineage>
</organism>
<name>A0A8H6WAM2_9AGAR</name>
<dbReference type="AlphaFoldDB" id="A0A8H6WAM2"/>
<evidence type="ECO:0000313" key="1">
    <source>
        <dbReference type="EMBL" id="KAF7311729.1"/>
    </source>
</evidence>
<dbReference type="EMBL" id="JACAZF010000002">
    <property type="protein sequence ID" value="KAF7311729.1"/>
    <property type="molecule type" value="Genomic_DNA"/>
</dbReference>
<protein>
    <recommendedName>
        <fullName evidence="3">F-box domain-containing protein</fullName>
    </recommendedName>
</protein>
<dbReference type="RefSeq" id="XP_037223837.1">
    <property type="nucleotide sequence ID" value="XM_037358742.1"/>
</dbReference>
<sequence>MHVELPPELCESVVNHIPADDIATIRSCLLVSRAYCDASERRLFAHVRLGEAARPYSRIAELFAARPHLAAYVTSMRLELPDDEDRWREEKPIAESVFRPLRNIAQLDIDGGMPVQPESPLVGLRIRALGWMLGVLEAHGTLQHIMLWHVSLTKSLFHRVISVVPSLNLHGAGLIDEPEFEMFPGTPTPVPQKSIEHLENDSSIKLYDLLLRPEYEQCVAGLRSWTHRRFIEPEELRPCFLSAATLEYLELRLASDWICHIAMVHALRLPSSMPALVQLVLRINPCTPPPCVIELLSSNGAPALAVLLFRFTEPPLVDPEDARYSFDPETFAALDDAVVAHPSLRAVEWRLLFRRWDMKRVRPGPHLSPPVQFLINALHAYLPQACRKEIVRLSDDFLKMFE</sequence>
<evidence type="ECO:0008006" key="3">
    <source>
        <dbReference type="Google" id="ProtNLM"/>
    </source>
</evidence>
<gene>
    <name evidence="1" type="ORF">MIND_00182900</name>
</gene>
<comment type="caution">
    <text evidence="1">The sequence shown here is derived from an EMBL/GenBank/DDBJ whole genome shotgun (WGS) entry which is preliminary data.</text>
</comment>